<evidence type="ECO:0000313" key="2">
    <source>
        <dbReference type="Proteomes" id="UP001148662"/>
    </source>
</evidence>
<keyword evidence="2" id="KW-1185">Reference proteome</keyword>
<evidence type="ECO:0000313" key="1">
    <source>
        <dbReference type="EMBL" id="KAJ3540782.1"/>
    </source>
</evidence>
<dbReference type="EMBL" id="JANHOG010001234">
    <property type="protein sequence ID" value="KAJ3540782.1"/>
    <property type="molecule type" value="Genomic_DNA"/>
</dbReference>
<reference evidence="1" key="1">
    <citation type="submission" date="2022-07" db="EMBL/GenBank/DDBJ databases">
        <title>Genome Sequence of Phlebia brevispora.</title>
        <authorList>
            <person name="Buettner E."/>
        </authorList>
    </citation>
    <scope>NUCLEOTIDE SEQUENCE</scope>
    <source>
        <strain evidence="1">MPL23</strain>
    </source>
</reference>
<proteinExistence type="predicted"/>
<gene>
    <name evidence="1" type="ORF">NM688_g6177</name>
</gene>
<sequence length="1376" mass="152469">MCHDGNSAPLSVRYLNSQLTTLWQNAVQCTDESKNGTLDVASQEYEKSKYTRALAQFHYFGARAPTSVSSTGDFFFYARFGQPDLKFICNHEAIVSFSIERANLNLDFGKSSVTGCRADHQMNKDLHDVQVTFRMPFTRHDVKSADSVLNPRPFNHLVRLTLLDMESAHFLSLKSSVSLDSDVERALKFYLAKYLMFLQQGGLNILYDVPHNDDVQIDYTLQAEMLGKMEVAGKTKWFTGLKVHSVDVQKINEYLLWVWQGAVRRGRPSDLLSVCIAEMSSNWVTKRAISEHFFVRFGPPEVKALCPHEAIVSFNVEDVAWFDSTVFTVPKNVYHNWVISFVMDTVEEREGSLIRIKAKFGTARFSSLHSKRPQTDSLSAHYFSLLVKFLQGNYFDILIRYSLHILYVSDYHTESSQAIVPTYKPGVAPSDEETTLWTKQIQSLNFYGYDEITALSEESLNLVLQSSWIEECRRSTDNLLAYWGIDCFKASFLAPTIRLLSDGKAIIWITAKNGEVEVTKESTRKDFWTWPPPAKPVLGEAVELYRFTEPSIFAFEVDLKMADDISLVVGDAWRQKFYQSEVWKRFQEQRDWHVFRHLYFDLRNATYVPELSNVIGIGRGRESLMRMATMVYSAKGYLGRLAHAGYNIIYSVPVWTNRLQNLGYAATDVKYQVVTKNTVTQATCSISRTVYESPVILLLAMTKFRTMPSTFVPWHDLWVIWNRMFKTVGSVYLSEGSFSETRLLTLLEEVNRKTTLLPKFAGVVKGEWTFDITTWEQDIYRKNQACTWERNALASNENYVEYDWEYYDEWSHRHKGYRANEQNAESMLSCQTTNKVLIPTAYGSDNYDIELKGESKLTVSGTTDNRKWTNESIATWSSTIRVSSSAGALSVALTREVKPTLSLVSQKQTGSVDVVSLHAKYLPQSIDVSDILSALKIELQGQWTLYGPGMQRCVAASSIITKNGGRIIQLRQATETETVVSQSTPVVVASGPSTISTTTVISPKAAPVVVETGKRYSGSVAEVLQSINETTSAEVPKVIPASADVVSTDVMQTIVYSGRTTAPAVTTTEKRYSNSIANVLKSISSDASSEVTGVQTTAPTVITQIASGSGKQYSSSVADVLKSISSESTTTSIEASSSSGKHYSSSVADVLKSISSEPASVTTTITETKPVAVETTSTSTVGGSAHVTSGRYSNSIADVLKSISESPAQTTTVTESVTNGTAVVHNGTPIVVSNGTPVVLVDKKYSNSVEEVLKSVAQMNTTSATATETMTNGGPIPNGTPYLVSNGAPVVAVADKRYASTVAAVMGSLSSPSTEYSGSQNGDSESARSRKPSVNIQEGVYSSLGFSYWCRRFLFLPGRFDQDALIPPSMYSSALC</sequence>
<protein>
    <submittedName>
        <fullName evidence="1">Uncharacterized protein</fullName>
    </submittedName>
</protein>
<dbReference type="Proteomes" id="UP001148662">
    <property type="component" value="Unassembled WGS sequence"/>
</dbReference>
<organism evidence="1 2">
    <name type="scientific">Phlebia brevispora</name>
    <dbReference type="NCBI Taxonomy" id="194682"/>
    <lineage>
        <taxon>Eukaryota</taxon>
        <taxon>Fungi</taxon>
        <taxon>Dikarya</taxon>
        <taxon>Basidiomycota</taxon>
        <taxon>Agaricomycotina</taxon>
        <taxon>Agaricomycetes</taxon>
        <taxon>Polyporales</taxon>
        <taxon>Meruliaceae</taxon>
        <taxon>Phlebia</taxon>
    </lineage>
</organism>
<comment type="caution">
    <text evidence="1">The sequence shown here is derived from an EMBL/GenBank/DDBJ whole genome shotgun (WGS) entry which is preliminary data.</text>
</comment>
<accession>A0ACC1SJ39</accession>
<name>A0ACC1SJ39_9APHY</name>